<dbReference type="GO" id="GO:0016787">
    <property type="term" value="F:hydrolase activity"/>
    <property type="evidence" value="ECO:0007669"/>
    <property type="project" value="UniProtKB-KW"/>
</dbReference>
<comment type="caution">
    <text evidence="3">The sequence shown here is derived from an EMBL/GenBank/DDBJ whole genome shotgun (WGS) entry which is preliminary data.</text>
</comment>
<evidence type="ECO:0000259" key="2">
    <source>
        <dbReference type="Pfam" id="PF00857"/>
    </source>
</evidence>
<dbReference type="PANTHER" id="PTHR43540">
    <property type="entry name" value="PEROXYUREIDOACRYLATE/UREIDOACRYLATE AMIDOHYDROLASE-RELATED"/>
    <property type="match status" value="1"/>
</dbReference>
<dbReference type="Gene3D" id="3.40.50.850">
    <property type="entry name" value="Isochorismatase-like"/>
    <property type="match status" value="1"/>
</dbReference>
<accession>A0A7K1SAB0</accession>
<dbReference type="Proteomes" id="UP000436006">
    <property type="component" value="Unassembled WGS sequence"/>
</dbReference>
<gene>
    <name evidence="3" type="ORF">GO755_11910</name>
</gene>
<dbReference type="SUPFAM" id="SSF52499">
    <property type="entry name" value="Isochorismatase-like hydrolases"/>
    <property type="match status" value="1"/>
</dbReference>
<evidence type="ECO:0000256" key="1">
    <source>
        <dbReference type="ARBA" id="ARBA00022801"/>
    </source>
</evidence>
<organism evidence="3 4">
    <name type="scientific">Spirosoma arboris</name>
    <dbReference type="NCBI Taxonomy" id="2682092"/>
    <lineage>
        <taxon>Bacteria</taxon>
        <taxon>Pseudomonadati</taxon>
        <taxon>Bacteroidota</taxon>
        <taxon>Cytophagia</taxon>
        <taxon>Cytophagales</taxon>
        <taxon>Cytophagaceae</taxon>
        <taxon>Spirosoma</taxon>
    </lineage>
</organism>
<dbReference type="CDD" id="cd00431">
    <property type="entry name" value="cysteine_hydrolases"/>
    <property type="match status" value="1"/>
</dbReference>
<dbReference type="InterPro" id="IPR050272">
    <property type="entry name" value="Isochorismatase-like_hydrls"/>
</dbReference>
<dbReference type="PANTHER" id="PTHR43540:SF7">
    <property type="entry name" value="ISOCHORISMATASE FAMILY PROTEIN YECD"/>
    <property type="match status" value="1"/>
</dbReference>
<dbReference type="Pfam" id="PF00857">
    <property type="entry name" value="Isochorismatase"/>
    <property type="match status" value="1"/>
</dbReference>
<evidence type="ECO:0000313" key="3">
    <source>
        <dbReference type="EMBL" id="MVM30739.1"/>
    </source>
</evidence>
<dbReference type="EMBL" id="WPIN01000004">
    <property type="protein sequence ID" value="MVM30739.1"/>
    <property type="molecule type" value="Genomic_DNA"/>
</dbReference>
<protein>
    <submittedName>
        <fullName evidence="3">Isochorismatase family protein</fullName>
    </submittedName>
</protein>
<sequence>MVTALDPNTALVLIDFQKAVMLYPLLTPASEILANTTKLIAAFRKVSLPIVVVMVKPVANTGVAIRRNTQQPSSVGFTADLLELVPEIETQPDDIFITKHTWGAFYETPLDEELKKRGITGIVLAGVATSRGVESTARAASERGYNIAFAQDAMTDMVASAHENSLNVIFPRLGEVGDTDAIIAILGQ</sequence>
<dbReference type="InterPro" id="IPR000868">
    <property type="entry name" value="Isochorismatase-like_dom"/>
</dbReference>
<feature type="domain" description="Isochorismatase-like" evidence="2">
    <location>
        <begin position="9"/>
        <end position="180"/>
    </location>
</feature>
<reference evidence="3 4" key="1">
    <citation type="submission" date="2019-12" db="EMBL/GenBank/DDBJ databases">
        <title>Spirosoma sp. HMF4905 genome sequencing and assembly.</title>
        <authorList>
            <person name="Kang H."/>
            <person name="Cha I."/>
            <person name="Kim H."/>
            <person name="Joh K."/>
        </authorList>
    </citation>
    <scope>NUCLEOTIDE SEQUENCE [LARGE SCALE GENOMIC DNA]</scope>
    <source>
        <strain evidence="3 4">HMF4905</strain>
    </source>
</reference>
<keyword evidence="1" id="KW-0378">Hydrolase</keyword>
<dbReference type="InterPro" id="IPR036380">
    <property type="entry name" value="Isochorismatase-like_sf"/>
</dbReference>
<dbReference type="AlphaFoldDB" id="A0A7K1SAB0"/>
<evidence type="ECO:0000313" key="4">
    <source>
        <dbReference type="Proteomes" id="UP000436006"/>
    </source>
</evidence>
<name>A0A7K1SAB0_9BACT</name>
<proteinExistence type="predicted"/>
<dbReference type="RefSeq" id="WP_157584982.1">
    <property type="nucleotide sequence ID" value="NZ_WPIN01000004.1"/>
</dbReference>
<keyword evidence="4" id="KW-1185">Reference proteome</keyword>